<accession>A0A3Q7GZY1</accession>
<dbReference type="Proteomes" id="UP000004994">
    <property type="component" value="Chromosome 4"/>
</dbReference>
<evidence type="ECO:0000313" key="2">
    <source>
        <dbReference type="EnsemblPlants" id="Solyc04g072890.3.1"/>
    </source>
</evidence>
<dbReference type="AlphaFoldDB" id="A0A3Q7GZY1"/>
<protein>
    <submittedName>
        <fullName evidence="2">Uncharacterized protein</fullName>
    </submittedName>
</protein>
<dbReference type="PANTHER" id="PTHR43991">
    <property type="entry name" value="WD REPEAT PROTEIN (AFU_ORTHOLOGUE AFUA_8G05640)-RELATED"/>
    <property type="match status" value="1"/>
</dbReference>
<organism evidence="2">
    <name type="scientific">Solanum lycopersicum</name>
    <name type="common">Tomato</name>
    <name type="synonym">Lycopersicon esculentum</name>
    <dbReference type="NCBI Taxonomy" id="4081"/>
    <lineage>
        <taxon>Eukaryota</taxon>
        <taxon>Viridiplantae</taxon>
        <taxon>Streptophyta</taxon>
        <taxon>Embryophyta</taxon>
        <taxon>Tracheophyta</taxon>
        <taxon>Spermatophyta</taxon>
        <taxon>Magnoliopsida</taxon>
        <taxon>eudicotyledons</taxon>
        <taxon>Gunneridae</taxon>
        <taxon>Pentapetalae</taxon>
        <taxon>asterids</taxon>
        <taxon>lamiids</taxon>
        <taxon>Solanales</taxon>
        <taxon>Solanaceae</taxon>
        <taxon>Solanoideae</taxon>
        <taxon>Solaneae</taxon>
        <taxon>Solanum</taxon>
        <taxon>Solanum subgen. Lycopersicon</taxon>
    </lineage>
</organism>
<dbReference type="EnsemblPlants" id="Solyc04g072890.3.1">
    <property type="protein sequence ID" value="Solyc04g072890.3.1"/>
    <property type="gene ID" value="Solyc04g072890.3"/>
</dbReference>
<feature type="region of interest" description="Disordered" evidence="1">
    <location>
        <begin position="20"/>
        <end position="42"/>
    </location>
</feature>
<dbReference type="Gramene" id="Solyc04g072890.3.1">
    <property type="protein sequence ID" value="Solyc04g072890.3.1"/>
    <property type="gene ID" value="Solyc04g072890.3"/>
</dbReference>
<dbReference type="PANTHER" id="PTHR43991:SF12">
    <property type="entry name" value="WD REPEAT PROTEIN (AFU_ORTHOLOGUE AFUA_8G05640)"/>
    <property type="match status" value="1"/>
</dbReference>
<reference evidence="2" key="1">
    <citation type="journal article" date="2012" name="Nature">
        <title>The tomato genome sequence provides insights into fleshy fruit evolution.</title>
        <authorList>
            <consortium name="Tomato Genome Consortium"/>
        </authorList>
    </citation>
    <scope>NUCLEOTIDE SEQUENCE [LARGE SCALE GENOMIC DNA]</scope>
    <source>
        <strain evidence="2">cv. Heinz 1706</strain>
    </source>
</reference>
<proteinExistence type="predicted"/>
<keyword evidence="3" id="KW-1185">Reference proteome</keyword>
<dbReference type="InParanoid" id="A0A3Q7GZY1"/>
<name>A0A3Q7GZY1_SOLLC</name>
<evidence type="ECO:0000313" key="3">
    <source>
        <dbReference type="Proteomes" id="UP000004994"/>
    </source>
</evidence>
<dbReference type="OMA" id="VMHWCSL"/>
<sequence length="209" mass="24438">MALSQNQELEYMVDEYYDTTDFDDSTFGGESPRSTDPDISADSEFEDDFEVRKSKLDTSAIEARNGKDIQGIPWERLNFTRDKYRETRLKQYKNYESLSRSREDLEKECKEVGKGHSFYDFQFNTRLVKSTIVHFQRYGVCILIEEFTFWNNNSPDPICLRDASYGLQAGEFASDVNLVLLFLDAANFFFFFCSEIQKILPNLTFASFF</sequence>
<evidence type="ECO:0000256" key="1">
    <source>
        <dbReference type="SAM" id="MobiDB-lite"/>
    </source>
</evidence>
<reference evidence="2" key="2">
    <citation type="submission" date="2019-01" db="UniProtKB">
        <authorList>
            <consortium name="EnsemblPlants"/>
        </authorList>
    </citation>
    <scope>IDENTIFICATION</scope>
    <source>
        <strain evidence="2">cv. Heinz 1706</strain>
    </source>
</reference>